<accession>A0AA37T3X3</accession>
<evidence type="ECO:0000313" key="1">
    <source>
        <dbReference type="EMBL" id="GLS26528.1"/>
    </source>
</evidence>
<dbReference type="EMBL" id="BSPD01000056">
    <property type="protein sequence ID" value="GLS26528.1"/>
    <property type="molecule type" value="Genomic_DNA"/>
</dbReference>
<protein>
    <submittedName>
        <fullName evidence="1">Uncharacterized protein</fullName>
    </submittedName>
</protein>
<dbReference type="Proteomes" id="UP001156870">
    <property type="component" value="Unassembled WGS sequence"/>
</dbReference>
<name>A0AA37T3X3_9GAMM</name>
<sequence>MFMDNKNLWIISTKSMPLENSMADVDGSDYYYSDCILISHDSASAEKSIPHLLRDHDMELLEVIGCVPYVEDDWSESDQYQDIKDAVEQVKQTGTPSFALFISSQAMDFEDEENNEVEWVFGKKEEGK</sequence>
<dbReference type="AlphaFoldDB" id="A0AA37T3X3"/>
<evidence type="ECO:0000313" key="2">
    <source>
        <dbReference type="Proteomes" id="UP001156870"/>
    </source>
</evidence>
<proteinExistence type="predicted"/>
<reference evidence="1 2" key="1">
    <citation type="journal article" date="2014" name="Int. J. Syst. Evol. Microbiol.">
        <title>Complete genome sequence of Corynebacterium casei LMG S-19264T (=DSM 44701T), isolated from a smear-ripened cheese.</title>
        <authorList>
            <consortium name="US DOE Joint Genome Institute (JGI-PGF)"/>
            <person name="Walter F."/>
            <person name="Albersmeier A."/>
            <person name="Kalinowski J."/>
            <person name="Ruckert C."/>
        </authorList>
    </citation>
    <scope>NUCLEOTIDE SEQUENCE [LARGE SCALE GENOMIC DNA]</scope>
    <source>
        <strain evidence="1 2">NBRC 110095</strain>
    </source>
</reference>
<organism evidence="1 2">
    <name type="scientific">Marinibactrum halimedae</name>
    <dbReference type="NCBI Taxonomy" id="1444977"/>
    <lineage>
        <taxon>Bacteria</taxon>
        <taxon>Pseudomonadati</taxon>
        <taxon>Pseudomonadota</taxon>
        <taxon>Gammaproteobacteria</taxon>
        <taxon>Cellvibrionales</taxon>
        <taxon>Cellvibrionaceae</taxon>
        <taxon>Marinibactrum</taxon>
    </lineage>
</organism>
<keyword evidence="2" id="KW-1185">Reference proteome</keyword>
<comment type="caution">
    <text evidence="1">The sequence shown here is derived from an EMBL/GenBank/DDBJ whole genome shotgun (WGS) entry which is preliminary data.</text>
</comment>
<gene>
    <name evidence="1" type="ORF">GCM10007877_22440</name>
</gene>